<dbReference type="Pfam" id="PF19424">
    <property type="entry name" value="UNC80"/>
    <property type="match status" value="1"/>
</dbReference>
<dbReference type="PANTHER" id="PTHR31781">
    <property type="entry name" value="UNC80"/>
    <property type="match status" value="1"/>
</dbReference>
<dbReference type="PANTHER" id="PTHR31781:SF1">
    <property type="entry name" value="PROTEIN UNC-80 HOMOLOG"/>
    <property type="match status" value="1"/>
</dbReference>
<reference evidence="3 4" key="1">
    <citation type="submission" date="2015-09" db="EMBL/GenBank/DDBJ databases">
        <title>Draft genome of the parasitic nematode Teladorsagia circumcincta isolate WARC Sus (inbred).</title>
        <authorList>
            <person name="Mitreva M."/>
        </authorList>
    </citation>
    <scope>NUCLEOTIDE SEQUENCE [LARGE SCALE GENOMIC DNA]</scope>
    <source>
        <strain evidence="3 4">S</strain>
    </source>
</reference>
<evidence type="ECO:0000313" key="4">
    <source>
        <dbReference type="Proteomes" id="UP000230423"/>
    </source>
</evidence>
<dbReference type="GO" id="GO:0034703">
    <property type="term" value="C:cation channel complex"/>
    <property type="evidence" value="ECO:0007669"/>
    <property type="project" value="TreeGrafter"/>
</dbReference>
<evidence type="ECO:0000256" key="1">
    <source>
        <dbReference type="SAM" id="MobiDB-lite"/>
    </source>
</evidence>
<feature type="non-terminal residue" evidence="3">
    <location>
        <position position="70"/>
    </location>
</feature>
<evidence type="ECO:0000259" key="2">
    <source>
        <dbReference type="Pfam" id="PF19424"/>
    </source>
</evidence>
<feature type="region of interest" description="Disordered" evidence="1">
    <location>
        <begin position="1"/>
        <end position="21"/>
    </location>
</feature>
<feature type="domain" description="Protein UNC80 central region" evidence="2">
    <location>
        <begin position="8"/>
        <end position="64"/>
    </location>
</feature>
<sequence length="70" mass="8436">MDKEQRRFVRVQGTPSGTRRMHSLQRTAGRYFYQWAVQIGDQLTRFIEVKESKEKTVLKMEDSMEDFFDD</sequence>
<organism evidence="3 4">
    <name type="scientific">Teladorsagia circumcincta</name>
    <name type="common">Brown stomach worm</name>
    <name type="synonym">Ostertagia circumcincta</name>
    <dbReference type="NCBI Taxonomy" id="45464"/>
    <lineage>
        <taxon>Eukaryota</taxon>
        <taxon>Metazoa</taxon>
        <taxon>Ecdysozoa</taxon>
        <taxon>Nematoda</taxon>
        <taxon>Chromadorea</taxon>
        <taxon>Rhabditida</taxon>
        <taxon>Rhabditina</taxon>
        <taxon>Rhabditomorpha</taxon>
        <taxon>Strongyloidea</taxon>
        <taxon>Trichostrongylidae</taxon>
        <taxon>Teladorsagia</taxon>
    </lineage>
</organism>
<dbReference type="GO" id="GO:0005261">
    <property type="term" value="F:monoatomic cation channel activity"/>
    <property type="evidence" value="ECO:0007669"/>
    <property type="project" value="TreeGrafter"/>
</dbReference>
<evidence type="ECO:0000313" key="3">
    <source>
        <dbReference type="EMBL" id="PIO54931.1"/>
    </source>
</evidence>
<keyword evidence="4" id="KW-1185">Reference proteome</keyword>
<dbReference type="GO" id="GO:0055080">
    <property type="term" value="P:monoatomic cation homeostasis"/>
    <property type="evidence" value="ECO:0007669"/>
    <property type="project" value="TreeGrafter"/>
</dbReference>
<name>A0A2G9TAD1_TELCI</name>
<dbReference type="EMBL" id="KZ390796">
    <property type="protein sequence ID" value="PIO54931.1"/>
    <property type="molecule type" value="Genomic_DNA"/>
</dbReference>
<dbReference type="InterPro" id="IPR045852">
    <property type="entry name" value="UNC80_central"/>
</dbReference>
<dbReference type="Proteomes" id="UP000230423">
    <property type="component" value="Unassembled WGS sequence"/>
</dbReference>
<gene>
    <name evidence="3" type="ORF">TELCIR_23694</name>
</gene>
<dbReference type="GO" id="GO:0030424">
    <property type="term" value="C:axon"/>
    <property type="evidence" value="ECO:0007669"/>
    <property type="project" value="TreeGrafter"/>
</dbReference>
<dbReference type="AlphaFoldDB" id="A0A2G9TAD1"/>
<accession>A0A2G9TAD1</accession>
<dbReference type="OrthoDB" id="5850252at2759"/>
<proteinExistence type="predicted"/>
<protein>
    <recommendedName>
        <fullName evidence="2">Protein UNC80 central region domain-containing protein</fullName>
    </recommendedName>
</protein>